<dbReference type="InterPro" id="IPR041710">
    <property type="entry name" value="HPS/KGPDC"/>
</dbReference>
<dbReference type="STRING" id="796620.VIBC2010_00270"/>
<evidence type="ECO:0000256" key="2">
    <source>
        <dbReference type="ARBA" id="ARBA00023277"/>
    </source>
</evidence>
<dbReference type="NCBIfam" id="NF009832">
    <property type="entry name" value="PRK13306.1"/>
    <property type="match status" value="1"/>
</dbReference>
<dbReference type="SUPFAM" id="SSF51366">
    <property type="entry name" value="Ribulose-phoshate binding barrel"/>
    <property type="match status" value="1"/>
</dbReference>
<dbReference type="OrthoDB" id="43475at2"/>
<dbReference type="GO" id="GO:0004590">
    <property type="term" value="F:orotidine-5'-phosphate decarboxylase activity"/>
    <property type="evidence" value="ECO:0007669"/>
    <property type="project" value="InterPro"/>
</dbReference>
<dbReference type="eggNOG" id="COG0269">
    <property type="taxonomic scope" value="Bacteria"/>
</dbReference>
<keyword evidence="5" id="KW-1185">Reference proteome</keyword>
<dbReference type="RefSeq" id="WP_009600254.1">
    <property type="nucleotide sequence ID" value="NZ_AEIU01000052.1"/>
</dbReference>
<dbReference type="EC" id="4.1.1.85" evidence="4"/>
<dbReference type="SMART" id="SM00934">
    <property type="entry name" value="OMPdecase"/>
    <property type="match status" value="1"/>
</dbReference>
<dbReference type="Gene3D" id="3.20.20.70">
    <property type="entry name" value="Aldolase class I"/>
    <property type="match status" value="1"/>
</dbReference>
<evidence type="ECO:0000313" key="5">
    <source>
        <dbReference type="Proteomes" id="UP000002943"/>
    </source>
</evidence>
<feature type="domain" description="Orotidine 5'-phosphate decarboxylase" evidence="3">
    <location>
        <begin position="6"/>
        <end position="207"/>
    </location>
</feature>
<dbReference type="InterPro" id="IPR001754">
    <property type="entry name" value="OMPdeCOase_dom"/>
</dbReference>
<dbReference type="InterPro" id="IPR013785">
    <property type="entry name" value="Aldolase_TIM"/>
</dbReference>
<name>E3BH08_9VIBR</name>
<dbReference type="GO" id="GO:0019854">
    <property type="term" value="P:L-ascorbic acid catabolic process"/>
    <property type="evidence" value="ECO:0007669"/>
    <property type="project" value="TreeGrafter"/>
</dbReference>
<evidence type="ECO:0000256" key="1">
    <source>
        <dbReference type="ARBA" id="ARBA00023239"/>
    </source>
</evidence>
<dbReference type="AlphaFoldDB" id="E3BH08"/>
<evidence type="ECO:0000313" key="4">
    <source>
        <dbReference type="EMBL" id="EFP97645.1"/>
    </source>
</evidence>
<dbReference type="InterPro" id="IPR011060">
    <property type="entry name" value="RibuloseP-bd_barrel"/>
</dbReference>
<accession>E3BH08</accession>
<proteinExistence type="predicted"/>
<keyword evidence="2" id="KW-0119">Carbohydrate metabolism</keyword>
<dbReference type="Pfam" id="PF00215">
    <property type="entry name" value="OMPdecase"/>
    <property type="match status" value="1"/>
</dbReference>
<dbReference type="FunFam" id="3.20.20.70:FF:000022">
    <property type="entry name" value="3-keto-L-gulonate-6-phosphate decarboxylase UlaD"/>
    <property type="match status" value="1"/>
</dbReference>
<dbReference type="PANTHER" id="PTHR35039">
    <property type="entry name" value="3-KETO-L-GULONATE-6-PHOSPHATE DECARBOXYLASE SGBH-RELATED"/>
    <property type="match status" value="1"/>
</dbReference>
<comment type="caution">
    <text evidence="4">The sequence shown here is derived from an EMBL/GenBank/DDBJ whole genome shotgun (WGS) entry which is preliminary data.</text>
</comment>
<dbReference type="GO" id="GO:0006207">
    <property type="term" value="P:'de novo' pyrimidine nucleobase biosynthetic process"/>
    <property type="evidence" value="ECO:0007669"/>
    <property type="project" value="InterPro"/>
</dbReference>
<evidence type="ECO:0000259" key="3">
    <source>
        <dbReference type="SMART" id="SM00934"/>
    </source>
</evidence>
<keyword evidence="1 4" id="KW-0456">Lyase</keyword>
<protein>
    <submittedName>
        <fullName evidence="4">3-keto-L-gulonate-6-phosphate decarboxylase</fullName>
        <ecNumber evidence="4">4.1.1.85</ecNumber>
    </submittedName>
</protein>
<dbReference type="PANTHER" id="PTHR35039:SF3">
    <property type="entry name" value="3-KETO-L-GULONATE-6-PHOSPHATE DECARBOXYLASE SGBH-RELATED"/>
    <property type="match status" value="1"/>
</dbReference>
<dbReference type="EMBL" id="AEIU01000052">
    <property type="protein sequence ID" value="EFP97645.1"/>
    <property type="molecule type" value="Genomic_DNA"/>
</dbReference>
<dbReference type="CDD" id="cd04726">
    <property type="entry name" value="KGPDC_HPS"/>
    <property type="match status" value="1"/>
</dbReference>
<dbReference type="GO" id="GO:0033982">
    <property type="term" value="F:3-dehydro-L-gulonate-6-phosphate decarboxylase activity"/>
    <property type="evidence" value="ECO:0007669"/>
    <property type="project" value="UniProtKB-EC"/>
</dbReference>
<organism evidence="4 5">
    <name type="scientific">Vibrio caribbeanicus ATCC BAA-2122</name>
    <dbReference type="NCBI Taxonomy" id="796620"/>
    <lineage>
        <taxon>Bacteria</taxon>
        <taxon>Pseudomonadati</taxon>
        <taxon>Pseudomonadota</taxon>
        <taxon>Gammaproteobacteria</taxon>
        <taxon>Vibrionales</taxon>
        <taxon>Vibrionaceae</taxon>
        <taxon>Vibrio</taxon>
    </lineage>
</organism>
<gene>
    <name evidence="4" type="primary">ulaD</name>
    <name evidence="4" type="ORF">VIBC2010_00270</name>
</gene>
<reference evidence="4 5" key="1">
    <citation type="journal article" date="2012" name="Int. J. Syst. Evol. Microbiol.">
        <title>Vibrio caribbeanicus sp. nov., isolated from the marine sponge Scleritoderma cyanea.</title>
        <authorList>
            <person name="Hoffmann M."/>
            <person name="Monday S.R."/>
            <person name="Allard M.W."/>
            <person name="Strain E.A."/>
            <person name="Whittaker P."/>
            <person name="Naum M."/>
            <person name="McCarthy P.J."/>
            <person name="Lopez J.V."/>
            <person name="Fischer M."/>
            <person name="Brown E.W."/>
        </authorList>
    </citation>
    <scope>NUCLEOTIDE SEQUENCE [LARGE SCALE GENOMIC DNA]</scope>
    <source>
        <strain evidence="4 5">ATCC BAA-2122</strain>
    </source>
</reference>
<dbReference type="Proteomes" id="UP000002943">
    <property type="component" value="Unassembled WGS sequence"/>
</dbReference>
<sequence>MPNKPLLQIALDSPNLANALEHANRVSQFVDVIEVGTILAFSEGMEAVKTLGLKYPNHILVCDMKITDASKILTEIAARNGATWVTVSAAAHIETIRAAKETMDQYNGEIQIELYGNWTMKDVQNWRDLGISQAIYHRSRDAELSGVTWNKDDLEKMHQLSEKGIELSITGGISPQDIALFKDLNVKSFIAGRALSSDKGRDIANEFRQEISRYW</sequence>